<comment type="subcellular location">
    <subcellularLocation>
        <location evidence="1">Membrane</location>
        <topology evidence="1">Multi-pass membrane protein</topology>
    </subcellularLocation>
</comment>
<evidence type="ECO:0000256" key="5">
    <source>
        <dbReference type="SAM" id="MobiDB-lite"/>
    </source>
</evidence>
<feature type="transmembrane region" description="Helical" evidence="6">
    <location>
        <begin position="188"/>
        <end position="211"/>
    </location>
</feature>
<feature type="transmembrane region" description="Helical" evidence="6">
    <location>
        <begin position="152"/>
        <end position="176"/>
    </location>
</feature>
<feature type="transmembrane region" description="Helical" evidence="6">
    <location>
        <begin position="81"/>
        <end position="98"/>
    </location>
</feature>
<proteinExistence type="predicted"/>
<keyword evidence="2 6" id="KW-0812">Transmembrane</keyword>
<feature type="transmembrane region" description="Helical" evidence="6">
    <location>
        <begin position="28"/>
        <end position="51"/>
    </location>
</feature>
<evidence type="ECO:0000313" key="8">
    <source>
        <dbReference type="Proteomes" id="UP000471120"/>
    </source>
</evidence>
<name>A0A6P2CJ34_9NOCA</name>
<evidence type="ECO:0000256" key="4">
    <source>
        <dbReference type="ARBA" id="ARBA00023136"/>
    </source>
</evidence>
<dbReference type="Pfam" id="PF00939">
    <property type="entry name" value="Na_sulph_symp"/>
    <property type="match status" value="1"/>
</dbReference>
<evidence type="ECO:0000256" key="1">
    <source>
        <dbReference type="ARBA" id="ARBA00004141"/>
    </source>
</evidence>
<dbReference type="InterPro" id="IPR051679">
    <property type="entry name" value="DASS-Related_Transporters"/>
</dbReference>
<feature type="transmembrane region" description="Helical" evidence="6">
    <location>
        <begin position="404"/>
        <end position="420"/>
    </location>
</feature>
<evidence type="ECO:0000256" key="6">
    <source>
        <dbReference type="SAM" id="Phobius"/>
    </source>
</evidence>
<organism evidence="7 8">
    <name type="scientific">Rhodococcus rhodnii</name>
    <dbReference type="NCBI Taxonomy" id="38312"/>
    <lineage>
        <taxon>Bacteria</taxon>
        <taxon>Bacillati</taxon>
        <taxon>Actinomycetota</taxon>
        <taxon>Actinomycetes</taxon>
        <taxon>Mycobacteriales</taxon>
        <taxon>Nocardiaceae</taxon>
        <taxon>Rhodococcus</taxon>
    </lineage>
</organism>
<feature type="transmembrane region" description="Helical" evidence="6">
    <location>
        <begin position="463"/>
        <end position="486"/>
    </location>
</feature>
<evidence type="ECO:0000256" key="3">
    <source>
        <dbReference type="ARBA" id="ARBA00022989"/>
    </source>
</evidence>
<dbReference type="AlphaFoldDB" id="A0A6P2CJ34"/>
<evidence type="ECO:0000313" key="7">
    <source>
        <dbReference type="EMBL" id="TXG92353.1"/>
    </source>
</evidence>
<feature type="region of interest" description="Disordered" evidence="5">
    <location>
        <begin position="1"/>
        <end position="24"/>
    </location>
</feature>
<feature type="transmembrane region" description="Helical" evidence="6">
    <location>
        <begin position="231"/>
        <end position="257"/>
    </location>
</feature>
<feature type="transmembrane region" description="Helical" evidence="6">
    <location>
        <begin position="110"/>
        <end position="132"/>
    </location>
</feature>
<comment type="caution">
    <text evidence="7">The sequence shown here is derived from an EMBL/GenBank/DDBJ whole genome shotgun (WGS) entry which is preliminary data.</text>
</comment>
<feature type="transmembrane region" description="Helical" evidence="6">
    <location>
        <begin position="287"/>
        <end position="304"/>
    </location>
</feature>
<dbReference type="InterPro" id="IPR001898">
    <property type="entry name" value="SLC13A/DASS"/>
</dbReference>
<dbReference type="GO" id="GO:0005886">
    <property type="term" value="C:plasma membrane"/>
    <property type="evidence" value="ECO:0007669"/>
    <property type="project" value="TreeGrafter"/>
</dbReference>
<accession>A0A6P2CJ34</accession>
<dbReference type="PANTHER" id="PTHR43652:SF2">
    <property type="entry name" value="BASIC AMINO ACID ANTIPORTER YFCC-RELATED"/>
    <property type="match status" value="1"/>
</dbReference>
<evidence type="ECO:0000256" key="2">
    <source>
        <dbReference type="ARBA" id="ARBA00022692"/>
    </source>
</evidence>
<feature type="transmembrane region" description="Helical" evidence="6">
    <location>
        <begin position="58"/>
        <end position="75"/>
    </location>
</feature>
<feature type="transmembrane region" description="Helical" evidence="6">
    <location>
        <begin position="340"/>
        <end position="363"/>
    </location>
</feature>
<keyword evidence="4 6" id="KW-0472">Membrane</keyword>
<feature type="transmembrane region" description="Helical" evidence="6">
    <location>
        <begin position="310"/>
        <end position="333"/>
    </location>
</feature>
<sequence length="494" mass="50310">MPADVTITEFRTSPPPARTSPAGRTRPAWHVVVSLVVAALAGAGVVAAAAGGELSRDGAVALAVFVAAVWLWIFTPLDDTYVALGAAISLVVLGPLEVPEFTGTLGESAVWLLVGAFVVAAAVTTTGLPTRLVSAVVTRVGTPRGLIHATTALLTLSAFVIPATSGRAALALPVFLALAHVLADRPRVVLALAVAVPSVILTSAVASLTGAGAHLVSSEILRAATGHGFGYVQWLVLGLPLAVVWSHLAAEIALTVFTDRTDRTRPLNIPGDSFSSPRRWTDPERRILIVLTAVVLAWCTGEWHGIDPAIVALAGALAATAPGLGVTTLGAAVAAVPWPLLLFMAATFALGLALTTSGATAWLAESVFAPVAALGDHAQAAFLVTVVLVSLAAHLLIQSRSARSAVLIPVIVATATTLGVPPATAVFVSTAAAGFCHTLTSSAKPVAMFARSEDVPGFAPADLLRYSAALAPVSAALLLAFTLWVWPALGLPTS</sequence>
<dbReference type="GO" id="GO:0022857">
    <property type="term" value="F:transmembrane transporter activity"/>
    <property type="evidence" value="ECO:0007669"/>
    <property type="project" value="InterPro"/>
</dbReference>
<reference evidence="7 8" key="1">
    <citation type="submission" date="2018-07" db="EMBL/GenBank/DDBJ databases">
        <title>Genome sequence of Rhodococcus rhodnii ATCC 35071 from Rhodnius prolixus.</title>
        <authorList>
            <person name="Patel V."/>
            <person name="Vogel K.J."/>
        </authorList>
    </citation>
    <scope>NUCLEOTIDE SEQUENCE [LARGE SCALE GENOMIC DNA]</scope>
    <source>
        <strain evidence="7 8">ATCC 35071</strain>
    </source>
</reference>
<dbReference type="Proteomes" id="UP000471120">
    <property type="component" value="Unassembled WGS sequence"/>
</dbReference>
<keyword evidence="3 6" id="KW-1133">Transmembrane helix</keyword>
<protein>
    <submittedName>
        <fullName evidence="7">SLC13 family permease</fullName>
    </submittedName>
</protein>
<gene>
    <name evidence="7" type="ORF">DW322_03270</name>
</gene>
<dbReference type="PANTHER" id="PTHR43652">
    <property type="entry name" value="BASIC AMINO ACID ANTIPORTER YFCC-RELATED"/>
    <property type="match status" value="1"/>
</dbReference>
<feature type="transmembrane region" description="Helical" evidence="6">
    <location>
        <begin position="378"/>
        <end position="397"/>
    </location>
</feature>
<dbReference type="EMBL" id="QRCM01000001">
    <property type="protein sequence ID" value="TXG92353.1"/>
    <property type="molecule type" value="Genomic_DNA"/>
</dbReference>